<evidence type="ECO:0000256" key="1">
    <source>
        <dbReference type="ARBA" id="ARBA00004651"/>
    </source>
</evidence>
<reference evidence="12 13" key="1">
    <citation type="submission" date="2020-01" db="EMBL/GenBank/DDBJ databases">
        <title>Novel species isolated from a subtropical stream in China.</title>
        <authorList>
            <person name="Lu H."/>
        </authorList>
    </citation>
    <scope>NUCLEOTIDE SEQUENCE [LARGE SCALE GENOMIC DNA]</scope>
    <source>
        <strain evidence="12 13">FT82W</strain>
    </source>
</reference>
<dbReference type="InterPro" id="IPR001991">
    <property type="entry name" value="Na-dicarboxylate_symporter"/>
</dbReference>
<dbReference type="GO" id="GO:0015366">
    <property type="term" value="F:malate:proton symporter activity"/>
    <property type="evidence" value="ECO:0007669"/>
    <property type="project" value="TreeGrafter"/>
</dbReference>
<dbReference type="NCBIfam" id="NF002461">
    <property type="entry name" value="PRK01663.1"/>
    <property type="match status" value="1"/>
</dbReference>
<feature type="transmembrane region" description="Helical" evidence="10">
    <location>
        <begin position="150"/>
        <end position="169"/>
    </location>
</feature>
<feature type="transmembrane region" description="Helical" evidence="10">
    <location>
        <begin position="77"/>
        <end position="99"/>
    </location>
</feature>
<dbReference type="PANTHER" id="PTHR42865:SF1">
    <property type="entry name" value="AEROBIC C4-DICARBOXYLATE TRANSPORT PROTEIN"/>
    <property type="match status" value="1"/>
</dbReference>
<feature type="region of interest" description="Disordered" evidence="11">
    <location>
        <begin position="411"/>
        <end position="434"/>
    </location>
</feature>
<evidence type="ECO:0000256" key="3">
    <source>
        <dbReference type="ARBA" id="ARBA00022448"/>
    </source>
</evidence>
<accession>A0A845G7P7</accession>
<dbReference type="InterPro" id="IPR023954">
    <property type="entry name" value="C4_dicarb_transport"/>
</dbReference>
<dbReference type="InterPro" id="IPR036458">
    <property type="entry name" value="Na:dicarbo_symporter_sf"/>
</dbReference>
<feature type="transmembrane region" description="Helical" evidence="10">
    <location>
        <begin position="47"/>
        <end position="65"/>
    </location>
</feature>
<comment type="caution">
    <text evidence="10">Lacks conserved residue(s) required for the propagation of feature annotation.</text>
</comment>
<dbReference type="Pfam" id="PF00375">
    <property type="entry name" value="SDF"/>
    <property type="match status" value="1"/>
</dbReference>
<keyword evidence="6 10" id="KW-0769">Symport</keyword>
<keyword evidence="7 10" id="KW-1133">Transmembrane helix</keyword>
<dbReference type="PROSITE" id="PS51257">
    <property type="entry name" value="PROKAR_LIPOPROTEIN"/>
    <property type="match status" value="1"/>
</dbReference>
<gene>
    <name evidence="10 12" type="primary">dctA</name>
    <name evidence="12" type="ORF">GTP91_19895</name>
</gene>
<organism evidence="12 13">
    <name type="scientific">Duganella vulcania</name>
    <dbReference type="NCBI Taxonomy" id="2692166"/>
    <lineage>
        <taxon>Bacteria</taxon>
        <taxon>Pseudomonadati</taxon>
        <taxon>Pseudomonadota</taxon>
        <taxon>Betaproteobacteria</taxon>
        <taxon>Burkholderiales</taxon>
        <taxon>Oxalobacteraceae</taxon>
        <taxon>Telluria group</taxon>
        <taxon>Duganella</taxon>
    </lineage>
</organism>
<dbReference type="GO" id="GO:0005886">
    <property type="term" value="C:plasma membrane"/>
    <property type="evidence" value="ECO:0007669"/>
    <property type="project" value="UniProtKB-SubCell"/>
</dbReference>
<evidence type="ECO:0000256" key="4">
    <source>
        <dbReference type="ARBA" id="ARBA00022475"/>
    </source>
</evidence>
<dbReference type="NCBIfam" id="NF009587">
    <property type="entry name" value="PRK13027.1"/>
    <property type="match status" value="1"/>
</dbReference>
<evidence type="ECO:0000313" key="13">
    <source>
        <dbReference type="Proteomes" id="UP000470302"/>
    </source>
</evidence>
<protein>
    <recommendedName>
        <fullName evidence="10">C4-dicarboxylate transport protein</fullName>
    </recommendedName>
</protein>
<dbReference type="GO" id="GO:0015141">
    <property type="term" value="F:succinate transmembrane transporter activity"/>
    <property type="evidence" value="ECO:0007669"/>
    <property type="project" value="TreeGrafter"/>
</dbReference>
<proteinExistence type="inferred from homology"/>
<feature type="transmembrane region" description="Helical" evidence="10">
    <location>
        <begin position="7"/>
        <end position="27"/>
    </location>
</feature>
<dbReference type="Gene3D" id="1.10.3860.10">
    <property type="entry name" value="Sodium:dicarboxylate symporter"/>
    <property type="match status" value="1"/>
</dbReference>
<evidence type="ECO:0000256" key="6">
    <source>
        <dbReference type="ARBA" id="ARBA00022847"/>
    </source>
</evidence>
<feature type="transmembrane region" description="Helical" evidence="10">
    <location>
        <begin position="351"/>
        <end position="375"/>
    </location>
</feature>
<dbReference type="PRINTS" id="PR00173">
    <property type="entry name" value="EDTRNSPORT"/>
</dbReference>
<dbReference type="PANTHER" id="PTHR42865">
    <property type="entry name" value="PROTON/GLUTAMATE-ASPARTATE SYMPORTER"/>
    <property type="match status" value="1"/>
</dbReference>
<evidence type="ECO:0000256" key="5">
    <source>
        <dbReference type="ARBA" id="ARBA00022692"/>
    </source>
</evidence>
<keyword evidence="8 10" id="KW-0472">Membrane</keyword>
<sequence>MKKPFYKVLYVQVLFAIACGILLGAFYPSDAVAMKPLGDGFIKLIKMIIAPVIFCTVVSGIAGMQDIKKIGRVGGKALLYFEVISTFALVIGLFVANIVRPGAGFNADPATLDTKAIAEFTEKAKHQSTIDFVMNIIPNTVVDAFAKGDILQVLLIAILFGFSLSLLGERGKPVTKLIDELSSAIFGVVGIVMKVAPLGAFGAMAFTIGKYGIASLKPLATLMGCFYLTCFLFVVVVLGTVARLTGFSIFKFINYIKEELLIVLGTSSSESALPSLMTKLERLGCSKSVVGLVVPTGYSFNLDGTNIYMTMAALFVAQATNTDLTLGQELTILGVAMLTSKGASGITGAGFITLAATLAVVPTIPVAGMALILGIDRFMSECRALTNFVGNGVASVVVSHWEKELNHDTLHKELNNPGSTVTDPDLQPLTRHAH</sequence>
<comment type="similarity">
    <text evidence="2 10">Belongs to the dicarboxylate/amino acid:cation symporter (DAACS) (TC 2.A.23) family.</text>
</comment>
<dbReference type="GO" id="GO:0070778">
    <property type="term" value="P:L-aspartate transmembrane transport"/>
    <property type="evidence" value="ECO:0007669"/>
    <property type="project" value="TreeGrafter"/>
</dbReference>
<dbReference type="SUPFAM" id="SSF118215">
    <property type="entry name" value="Proton glutamate symport protein"/>
    <property type="match status" value="1"/>
</dbReference>
<dbReference type="FunFam" id="1.10.3860.10:FF:000001">
    <property type="entry name" value="C4-dicarboxylate transport protein"/>
    <property type="match status" value="1"/>
</dbReference>
<keyword evidence="4 10" id="KW-1003">Cell membrane</keyword>
<evidence type="ECO:0000256" key="2">
    <source>
        <dbReference type="ARBA" id="ARBA00006148"/>
    </source>
</evidence>
<dbReference type="GO" id="GO:0015138">
    <property type="term" value="F:fumarate transmembrane transporter activity"/>
    <property type="evidence" value="ECO:0007669"/>
    <property type="project" value="TreeGrafter"/>
</dbReference>
<dbReference type="PROSITE" id="PS00713">
    <property type="entry name" value="NA_DICARBOXYL_SYMP_1"/>
    <property type="match status" value="1"/>
</dbReference>
<feature type="transmembrane region" description="Helical" evidence="10">
    <location>
        <begin position="181"/>
        <end position="208"/>
    </location>
</feature>
<keyword evidence="5 10" id="KW-0812">Transmembrane</keyword>
<dbReference type="HAMAP" id="MF_01300">
    <property type="entry name" value="C4_dicarb_transport"/>
    <property type="match status" value="1"/>
</dbReference>
<comment type="function">
    <text evidence="10">Responsible for the transport of dicarboxylates such as succinate, fumarate, and malate across the membrane.</text>
</comment>
<evidence type="ECO:0000256" key="10">
    <source>
        <dbReference type="HAMAP-Rule" id="MF_01300"/>
    </source>
</evidence>
<dbReference type="Proteomes" id="UP000470302">
    <property type="component" value="Unassembled WGS sequence"/>
</dbReference>
<comment type="subcellular location">
    <subcellularLocation>
        <location evidence="1 10">Cell membrane</location>
        <topology evidence="1 10">Multi-pass membrane protein</topology>
    </subcellularLocation>
</comment>
<feature type="transmembrane region" description="Helical" evidence="10">
    <location>
        <begin position="220"/>
        <end position="242"/>
    </location>
</feature>
<dbReference type="AlphaFoldDB" id="A0A845G7P7"/>
<evidence type="ECO:0000256" key="7">
    <source>
        <dbReference type="ARBA" id="ARBA00022989"/>
    </source>
</evidence>
<comment type="caution">
    <text evidence="12">The sequence shown here is derived from an EMBL/GenBank/DDBJ whole genome shotgun (WGS) entry which is preliminary data.</text>
</comment>
<evidence type="ECO:0000256" key="8">
    <source>
        <dbReference type="ARBA" id="ARBA00023136"/>
    </source>
</evidence>
<name>A0A845G7P7_9BURK</name>
<evidence type="ECO:0000256" key="11">
    <source>
        <dbReference type="SAM" id="MobiDB-lite"/>
    </source>
</evidence>
<comment type="function">
    <text evidence="9">Responsible for the transport of dicarboxylates such as succinate, fumarate, and malate from the periplasm across the membrane.</text>
</comment>
<keyword evidence="3 10" id="KW-0813">Transport</keyword>
<dbReference type="PROSITE" id="PS00714">
    <property type="entry name" value="NA_DICARBOXYL_SYMP_2"/>
    <property type="match status" value="1"/>
</dbReference>
<dbReference type="InterPro" id="IPR018107">
    <property type="entry name" value="Na-dicarboxylate_symporter_CS"/>
</dbReference>
<dbReference type="EMBL" id="WWCW01000074">
    <property type="protein sequence ID" value="MYM89425.1"/>
    <property type="molecule type" value="Genomic_DNA"/>
</dbReference>
<evidence type="ECO:0000313" key="12">
    <source>
        <dbReference type="EMBL" id="MYM89425.1"/>
    </source>
</evidence>
<evidence type="ECO:0000256" key="9">
    <source>
        <dbReference type="ARBA" id="ARBA00053346"/>
    </source>
</evidence>